<dbReference type="GO" id="GO:0006816">
    <property type="term" value="P:calcium ion transport"/>
    <property type="evidence" value="ECO:0007669"/>
    <property type="project" value="InterPro"/>
</dbReference>
<dbReference type="PANTHER" id="PTHR13715">
    <property type="entry name" value="RYANODINE RECEPTOR AND IP3 RECEPTOR"/>
    <property type="match status" value="1"/>
</dbReference>
<evidence type="ECO:0000259" key="1">
    <source>
        <dbReference type="Pfam" id="PF08709"/>
    </source>
</evidence>
<dbReference type="InterPro" id="IPR015925">
    <property type="entry name" value="Ryanodine_IP3_receptor"/>
</dbReference>
<dbReference type="Proteomes" id="UP001190700">
    <property type="component" value="Unassembled WGS sequence"/>
</dbReference>
<dbReference type="PANTHER" id="PTHR13715:SF99">
    <property type="entry name" value="INOSITOL 1,4,5-TRISPHOSPHATE RECEPTOR-LIKE PROTEIN A"/>
    <property type="match status" value="1"/>
</dbReference>
<name>A0AAE0FQ64_9CHLO</name>
<feature type="domain" description="Inositol 1,4,5-trisphosphate/ryanodine receptor" evidence="1">
    <location>
        <begin position="9"/>
        <end position="184"/>
    </location>
</feature>
<proteinExistence type="predicted"/>
<sequence>MVSSDFGETATILYGDTILLNCLESPGYLMAQAVGNDGIFVECLADSGLPPSDLHACKLQIFVKQQCIAQKAFAKELASRGLKEDTWLGELQSKLKNDMGFGRNSTAAARLKMCEKAAVLEKQGNKNELMRTKGTSVRYGHAVQLWHTASKRFVVLRKENARLETQNIFVALTDVLDDACWFTLRVRHPP</sequence>
<accession>A0AAE0FQ64</accession>
<reference evidence="2 3" key="1">
    <citation type="journal article" date="2015" name="Genome Biol. Evol.">
        <title>Comparative Genomics of a Bacterivorous Green Alga Reveals Evolutionary Causalities and Consequences of Phago-Mixotrophic Mode of Nutrition.</title>
        <authorList>
            <person name="Burns J.A."/>
            <person name="Paasch A."/>
            <person name="Narechania A."/>
            <person name="Kim E."/>
        </authorList>
    </citation>
    <scope>NUCLEOTIDE SEQUENCE [LARGE SCALE GENOMIC DNA]</scope>
    <source>
        <strain evidence="2 3">PLY_AMNH</strain>
    </source>
</reference>
<gene>
    <name evidence="2" type="ORF">CYMTET_27391</name>
</gene>
<dbReference type="AlphaFoldDB" id="A0AAE0FQ64"/>
<dbReference type="InterPro" id="IPR014821">
    <property type="entry name" value="Ins145_P3_rcpt"/>
</dbReference>
<keyword evidence="3" id="KW-1185">Reference proteome</keyword>
<evidence type="ECO:0000313" key="2">
    <source>
        <dbReference type="EMBL" id="KAK3263830.1"/>
    </source>
</evidence>
<dbReference type="Pfam" id="PF08709">
    <property type="entry name" value="Ins145_P3_rec"/>
    <property type="match status" value="1"/>
</dbReference>
<protein>
    <recommendedName>
        <fullName evidence="1">Inositol 1,4,5-trisphosphate/ryanodine receptor domain-containing protein</fullName>
    </recommendedName>
</protein>
<comment type="caution">
    <text evidence="2">The sequence shown here is derived from an EMBL/GenBank/DDBJ whole genome shotgun (WGS) entry which is preliminary data.</text>
</comment>
<dbReference type="Gene3D" id="2.80.10.50">
    <property type="match status" value="1"/>
</dbReference>
<organism evidence="2 3">
    <name type="scientific">Cymbomonas tetramitiformis</name>
    <dbReference type="NCBI Taxonomy" id="36881"/>
    <lineage>
        <taxon>Eukaryota</taxon>
        <taxon>Viridiplantae</taxon>
        <taxon>Chlorophyta</taxon>
        <taxon>Pyramimonadophyceae</taxon>
        <taxon>Pyramimonadales</taxon>
        <taxon>Pyramimonadaceae</taxon>
        <taxon>Cymbomonas</taxon>
    </lineage>
</organism>
<dbReference type="EMBL" id="LGRX02015012">
    <property type="protein sequence ID" value="KAK3263830.1"/>
    <property type="molecule type" value="Genomic_DNA"/>
</dbReference>
<evidence type="ECO:0000313" key="3">
    <source>
        <dbReference type="Proteomes" id="UP001190700"/>
    </source>
</evidence>